<feature type="transmembrane region" description="Helical" evidence="6">
    <location>
        <begin position="364"/>
        <end position="384"/>
    </location>
</feature>
<dbReference type="GO" id="GO:0022857">
    <property type="term" value="F:transmembrane transporter activity"/>
    <property type="evidence" value="ECO:0007669"/>
    <property type="project" value="InterPro"/>
</dbReference>
<keyword evidence="9" id="KW-1185">Reference proteome</keyword>
<dbReference type="Pfam" id="PF07690">
    <property type="entry name" value="MFS_1"/>
    <property type="match status" value="1"/>
</dbReference>
<dbReference type="OrthoDB" id="196650at2759"/>
<keyword evidence="5 6" id="KW-0472">Membrane</keyword>
<keyword evidence="3 6" id="KW-0812">Transmembrane</keyword>
<keyword evidence="4 6" id="KW-1133">Transmembrane helix</keyword>
<organism evidence="8 9">
    <name type="scientific">Caulochytrium protostelioides</name>
    <dbReference type="NCBI Taxonomy" id="1555241"/>
    <lineage>
        <taxon>Eukaryota</taxon>
        <taxon>Fungi</taxon>
        <taxon>Fungi incertae sedis</taxon>
        <taxon>Chytridiomycota</taxon>
        <taxon>Chytridiomycota incertae sedis</taxon>
        <taxon>Chytridiomycetes</taxon>
        <taxon>Caulochytriales</taxon>
        <taxon>Caulochytriaceae</taxon>
        <taxon>Caulochytrium</taxon>
    </lineage>
</organism>
<feature type="transmembrane region" description="Helical" evidence="6">
    <location>
        <begin position="98"/>
        <end position="116"/>
    </location>
</feature>
<dbReference type="InterPro" id="IPR020846">
    <property type="entry name" value="MFS_dom"/>
</dbReference>
<dbReference type="EMBL" id="ML014120">
    <property type="protein sequence ID" value="RKP03663.1"/>
    <property type="molecule type" value="Genomic_DNA"/>
</dbReference>
<feature type="transmembrane region" description="Helical" evidence="6">
    <location>
        <begin position="197"/>
        <end position="217"/>
    </location>
</feature>
<dbReference type="PANTHER" id="PTHR23504">
    <property type="entry name" value="MAJOR FACILITATOR SUPERFAMILY DOMAIN-CONTAINING PROTEIN 10"/>
    <property type="match status" value="1"/>
</dbReference>
<sequence>RFIFSALLLDILAFTVILPLFPQLLRYYEQTDGRDAGSLYATCLDVVKQVQRAAGVAPQSRLDIILLGGLLGSWFALLQFLISPWIGRLSDRYGRRPILLVSMLGNAVSMFLWLIATSFPMFVLSRTIGGLTEGNVQISQAMIADVTDATSRPRGMALVGIAFSLGFTAGPPLGAYFTSLDVTRALPFLASWGAYEFSGPALFALVLIAVEAVYLLVGMPETRGYRLDGDGTIAASGPSSAKATTTTTPPAVAEAAAGATALDPAAATRALRRLGGLHCAYLFLFSGMEFTLTFLTFDRFGYSRTQQGMLLGAMGLLSAAVMGGYTRRATARQGERRMAQQGMAAGAAGLAVLARAHSPARLRLAAALLAFTSATVSSSLASWASLLAPHAAGHHGAVLGRFRSIGQLGRALGPLTAAVTYWMLGSDVCYTIGAVALALLT</sequence>
<dbReference type="AlphaFoldDB" id="A0A4P9XDU6"/>
<feature type="transmembrane region" description="Helical" evidence="6">
    <location>
        <begin position="6"/>
        <end position="25"/>
    </location>
</feature>
<evidence type="ECO:0000256" key="1">
    <source>
        <dbReference type="ARBA" id="ARBA00004141"/>
    </source>
</evidence>
<feature type="transmembrane region" description="Helical" evidence="6">
    <location>
        <begin position="419"/>
        <end position="440"/>
    </location>
</feature>
<reference evidence="9" key="1">
    <citation type="journal article" date="2018" name="Nat. Microbiol.">
        <title>Leveraging single-cell genomics to expand the fungal tree of life.</title>
        <authorList>
            <person name="Ahrendt S.R."/>
            <person name="Quandt C.A."/>
            <person name="Ciobanu D."/>
            <person name="Clum A."/>
            <person name="Salamov A."/>
            <person name="Andreopoulos B."/>
            <person name="Cheng J.F."/>
            <person name="Woyke T."/>
            <person name="Pelin A."/>
            <person name="Henrissat B."/>
            <person name="Reynolds N.K."/>
            <person name="Benny G.L."/>
            <person name="Smith M.E."/>
            <person name="James T.Y."/>
            <person name="Grigoriev I.V."/>
        </authorList>
    </citation>
    <scope>NUCLEOTIDE SEQUENCE [LARGE SCALE GENOMIC DNA]</scope>
    <source>
        <strain evidence="9">ATCC 52028</strain>
    </source>
</reference>
<feature type="transmembrane region" description="Helical" evidence="6">
    <location>
        <begin position="279"/>
        <end position="297"/>
    </location>
</feature>
<feature type="non-terminal residue" evidence="8">
    <location>
        <position position="441"/>
    </location>
</feature>
<protein>
    <recommendedName>
        <fullName evidence="7">Major facilitator superfamily (MFS) profile domain-containing protein</fullName>
    </recommendedName>
</protein>
<dbReference type="SUPFAM" id="SSF103473">
    <property type="entry name" value="MFS general substrate transporter"/>
    <property type="match status" value="1"/>
</dbReference>
<comment type="subcellular location">
    <subcellularLocation>
        <location evidence="1">Membrane</location>
        <topology evidence="1">Multi-pass membrane protein</topology>
    </subcellularLocation>
</comment>
<evidence type="ECO:0000313" key="8">
    <source>
        <dbReference type="EMBL" id="RKP03663.1"/>
    </source>
</evidence>
<gene>
    <name evidence="8" type="ORF">CXG81DRAFT_7954</name>
</gene>
<name>A0A4P9XDU6_9FUNG</name>
<evidence type="ECO:0000256" key="3">
    <source>
        <dbReference type="ARBA" id="ARBA00022692"/>
    </source>
</evidence>
<proteinExistence type="predicted"/>
<dbReference type="InterPro" id="IPR036259">
    <property type="entry name" value="MFS_trans_sf"/>
</dbReference>
<dbReference type="PANTHER" id="PTHR23504:SF31">
    <property type="entry name" value="MAJOR FACILITATOR SUPERFAMILY DOMAIN-CONTAINING PROTEIN 10"/>
    <property type="match status" value="1"/>
</dbReference>
<dbReference type="PROSITE" id="PS50850">
    <property type="entry name" value="MFS"/>
    <property type="match status" value="1"/>
</dbReference>
<evidence type="ECO:0000256" key="6">
    <source>
        <dbReference type="SAM" id="Phobius"/>
    </source>
</evidence>
<evidence type="ECO:0000259" key="7">
    <source>
        <dbReference type="PROSITE" id="PS50850"/>
    </source>
</evidence>
<feature type="transmembrane region" description="Helical" evidence="6">
    <location>
        <begin position="157"/>
        <end position="177"/>
    </location>
</feature>
<keyword evidence="2" id="KW-0813">Transport</keyword>
<accession>A0A4P9XDU6</accession>
<dbReference type="InterPro" id="IPR005829">
    <property type="entry name" value="Sugar_transporter_CS"/>
</dbReference>
<feature type="transmembrane region" description="Helical" evidence="6">
    <location>
        <begin position="309"/>
        <end position="326"/>
    </location>
</feature>
<dbReference type="Proteomes" id="UP000274922">
    <property type="component" value="Unassembled WGS sequence"/>
</dbReference>
<feature type="transmembrane region" description="Helical" evidence="6">
    <location>
        <begin position="64"/>
        <end position="86"/>
    </location>
</feature>
<evidence type="ECO:0000256" key="2">
    <source>
        <dbReference type="ARBA" id="ARBA00022448"/>
    </source>
</evidence>
<feature type="non-terminal residue" evidence="8">
    <location>
        <position position="1"/>
    </location>
</feature>
<evidence type="ECO:0000313" key="9">
    <source>
        <dbReference type="Proteomes" id="UP000274922"/>
    </source>
</evidence>
<dbReference type="GO" id="GO:0016020">
    <property type="term" value="C:membrane"/>
    <property type="evidence" value="ECO:0007669"/>
    <property type="project" value="UniProtKB-SubCell"/>
</dbReference>
<dbReference type="InterPro" id="IPR011701">
    <property type="entry name" value="MFS"/>
</dbReference>
<feature type="domain" description="Major facilitator superfamily (MFS) profile" evidence="7">
    <location>
        <begin position="1"/>
        <end position="441"/>
    </location>
</feature>
<evidence type="ECO:0000256" key="5">
    <source>
        <dbReference type="ARBA" id="ARBA00023136"/>
    </source>
</evidence>
<dbReference type="PROSITE" id="PS00216">
    <property type="entry name" value="SUGAR_TRANSPORT_1"/>
    <property type="match status" value="1"/>
</dbReference>
<dbReference type="Gene3D" id="1.20.1250.20">
    <property type="entry name" value="MFS general substrate transporter like domains"/>
    <property type="match status" value="1"/>
</dbReference>
<evidence type="ECO:0000256" key="4">
    <source>
        <dbReference type="ARBA" id="ARBA00022989"/>
    </source>
</evidence>